<dbReference type="HAMAP" id="MF_01227">
    <property type="entry name" value="PyrG"/>
    <property type="match status" value="1"/>
</dbReference>
<dbReference type="GO" id="GO:0097268">
    <property type="term" value="C:cytoophidium"/>
    <property type="evidence" value="ECO:0007669"/>
    <property type="project" value="UniProtKB-ARBA"/>
</dbReference>
<feature type="binding site" evidence="11">
    <location>
        <begin position="21"/>
        <end position="26"/>
    </location>
    <ligand>
        <name>ATP</name>
        <dbReference type="ChEBI" id="CHEBI:30616"/>
    </ligand>
</feature>
<feature type="binding site" evidence="11">
    <location>
        <position position="20"/>
    </location>
    <ligand>
        <name>CTP</name>
        <dbReference type="ChEBI" id="CHEBI:37563"/>
        <note>allosteric inhibitor</note>
    </ligand>
</feature>
<dbReference type="GO" id="GO:0019856">
    <property type="term" value="P:pyrimidine nucleobase biosynthetic process"/>
    <property type="evidence" value="ECO:0007669"/>
    <property type="project" value="TreeGrafter"/>
</dbReference>
<comment type="caution">
    <text evidence="11">Lacks conserved residue(s) required for the propagation of feature annotation.</text>
</comment>
<feature type="binding site" evidence="11">
    <location>
        <begin position="195"/>
        <end position="200"/>
    </location>
    <ligand>
        <name>CTP</name>
        <dbReference type="ChEBI" id="CHEBI:37563"/>
        <note>allosteric inhibitor</note>
    </ligand>
</feature>
<evidence type="ECO:0000256" key="8">
    <source>
        <dbReference type="ARBA" id="ARBA00022962"/>
    </source>
</evidence>
<evidence type="ECO:0000256" key="4">
    <source>
        <dbReference type="ARBA" id="ARBA00022723"/>
    </source>
</evidence>
<comment type="catalytic activity">
    <reaction evidence="11">
        <text>L-glutamine + H2O = L-glutamate + NH4(+)</text>
        <dbReference type="Rhea" id="RHEA:15889"/>
        <dbReference type="ChEBI" id="CHEBI:15377"/>
        <dbReference type="ChEBI" id="CHEBI:28938"/>
        <dbReference type="ChEBI" id="CHEBI:29985"/>
        <dbReference type="ChEBI" id="CHEBI:58359"/>
    </reaction>
</comment>
<dbReference type="InterPro" id="IPR029062">
    <property type="entry name" value="Class_I_gatase-like"/>
</dbReference>
<evidence type="ECO:0000256" key="1">
    <source>
        <dbReference type="ARBA" id="ARBA00005171"/>
    </source>
</evidence>
<dbReference type="GO" id="GO:0042802">
    <property type="term" value="F:identical protein binding"/>
    <property type="evidence" value="ECO:0007669"/>
    <property type="project" value="TreeGrafter"/>
</dbReference>
<dbReference type="NCBIfam" id="TIGR00337">
    <property type="entry name" value="PyrG"/>
    <property type="match status" value="1"/>
</dbReference>
<feature type="binding site" evidence="11">
    <location>
        <position position="471"/>
    </location>
    <ligand>
        <name>L-glutamine</name>
        <dbReference type="ChEBI" id="CHEBI:58359"/>
    </ligand>
</feature>
<evidence type="ECO:0000256" key="5">
    <source>
        <dbReference type="ARBA" id="ARBA00022741"/>
    </source>
</evidence>
<comment type="function">
    <text evidence="11">Catalyzes the ATP-dependent amination of UTP to CTP with either L-glutamine or ammonia as the source of nitrogen. Regulates intracellular CTP levels through interactions with the four ribonucleotide triphosphates.</text>
</comment>
<comment type="similarity">
    <text evidence="2 11">Belongs to the CTP synthase family.</text>
</comment>
<protein>
    <recommendedName>
        <fullName evidence="11">CTP synthase</fullName>
        <ecNumber evidence="11">6.3.4.2</ecNumber>
    </recommendedName>
    <alternativeName>
        <fullName evidence="11">Cytidine 5'-triphosphate synthase</fullName>
    </alternativeName>
    <alternativeName>
        <fullName evidence="11">Cytidine triphosphate synthetase</fullName>
        <shortName evidence="11">CTP synthetase</shortName>
        <shortName evidence="11">CTPS</shortName>
    </alternativeName>
    <alternativeName>
        <fullName evidence="11">UTP--ammonia ligase</fullName>
    </alternativeName>
</protein>
<keyword evidence="9 11" id="KW-0665">Pyrimidine biosynthesis</keyword>
<dbReference type="EC" id="6.3.4.2" evidence="11"/>
<dbReference type="GO" id="GO:0044210">
    <property type="term" value="P:'de novo' CTP biosynthetic process"/>
    <property type="evidence" value="ECO:0007669"/>
    <property type="project" value="UniProtKB-UniRule"/>
</dbReference>
<accession>A0A327X0J9</accession>
<evidence type="ECO:0000256" key="2">
    <source>
        <dbReference type="ARBA" id="ARBA00007533"/>
    </source>
</evidence>
<comment type="activity regulation">
    <text evidence="11">Allosterically activated by GTP, when glutamine is the substrate; GTP has no effect on the reaction when ammonia is the substrate. The allosteric effector GTP functions by stabilizing the protein conformation that binds the tetrahedral intermediate(s) formed during glutamine hydrolysis. Inhibited by the product CTP, via allosteric rather than competitive inhibition.</text>
</comment>
<feature type="binding site" evidence="11">
    <location>
        <position position="78"/>
    </location>
    <ligand>
        <name>ATP</name>
        <dbReference type="ChEBI" id="CHEBI:30616"/>
    </ligand>
</feature>
<feature type="binding site" evidence="11">
    <location>
        <position position="148"/>
    </location>
    <ligand>
        <name>Mg(2+)</name>
        <dbReference type="ChEBI" id="CHEBI:18420"/>
    </ligand>
</feature>
<dbReference type="CDD" id="cd01746">
    <property type="entry name" value="GATase1_CTP_Synthase"/>
    <property type="match status" value="1"/>
</dbReference>
<comment type="miscellaneous">
    <text evidence="11">CTPSs have evolved a hybrid strategy for distinguishing between UTP and CTP. The overlapping regions of the product feedback inhibitory and substrate sites recognize a common feature in both compounds, the triphosphate moiety. To differentiate isosteric substrate and product pyrimidine rings, an additional pocket far from the expected kinase/ligase catalytic site, specifically recognizes the cytosine and ribose portions of the product inhibitor.</text>
</comment>
<dbReference type="SUPFAM" id="SSF52540">
    <property type="entry name" value="P-loop containing nucleoside triphosphate hydrolases"/>
    <property type="match status" value="1"/>
</dbReference>
<dbReference type="EMBL" id="QLMC01000002">
    <property type="protein sequence ID" value="RAJ99857.1"/>
    <property type="molecule type" value="Genomic_DNA"/>
</dbReference>
<evidence type="ECO:0000256" key="11">
    <source>
        <dbReference type="HAMAP-Rule" id="MF_01227"/>
    </source>
</evidence>
<dbReference type="PANTHER" id="PTHR11550:SF0">
    <property type="entry name" value="CTP SYNTHASE-RELATED"/>
    <property type="match status" value="1"/>
</dbReference>
<dbReference type="RefSeq" id="WP_111627650.1">
    <property type="nucleotide sequence ID" value="NZ_QLMC01000002.1"/>
</dbReference>
<keyword evidence="5 11" id="KW-0547">Nucleotide-binding</keyword>
<keyword evidence="8 11" id="KW-0315">Glutamine amidotransferase</keyword>
<feature type="active site" description="Nucleophile; for glutamine hydrolysis" evidence="11">
    <location>
        <position position="390"/>
    </location>
</feature>
<evidence type="ECO:0000313" key="15">
    <source>
        <dbReference type="Proteomes" id="UP000248790"/>
    </source>
</evidence>
<evidence type="ECO:0000256" key="6">
    <source>
        <dbReference type="ARBA" id="ARBA00022840"/>
    </source>
</evidence>
<dbReference type="GO" id="GO:0004359">
    <property type="term" value="F:glutaminase activity"/>
    <property type="evidence" value="ECO:0007669"/>
    <property type="project" value="RHEA"/>
</dbReference>
<feature type="binding site" evidence="11">
    <location>
        <position position="231"/>
    </location>
    <ligand>
        <name>UTP</name>
        <dbReference type="ChEBI" id="CHEBI:46398"/>
    </ligand>
</feature>
<sequence length="554" mass="61927">MASSGQKTAKYIFVTGGVTSSLGKGIIASSLAKLLQSRGLSVTIQKFDPYINIDPGTLNPYEHGECYVTDDGAETDLDLGHYERFLNIRTSQANNVTTGRIYNNVITRERKGDFLGRTVQVVPHITDEIKRNIRLLGETGEYDIVITEIGGCVGDIESLPFVEAVRQLKFELGEHDTLVVHLTLVPYLASAGELKTKPTQHSVRMLLENGVQPDIIVCRTEHPLPNDIRRKIALFCNVQVNSVIEAIDAETIYDVPLLMKKEKLDQRVLYMLDLYNDQDADLDSWKEFLGHLKNPTDSVTIGLIGKYVELRDAYKSIAEAFIHAGAENECKVNIEWIQSETLGDFDQVAERLRDLDGILVAPGFGERGIEGKINAIRCARENGVPFLGICLGMQCACIEFARNVLGWTESHSAEMNPNASHRVIDMMESQKKVTNKGGTMRLGAYPCKIKKDSLAYKIYGKTQISERHRHRYEFNNEYIGQFEKAGMAATGINPETGLVEIVELKNHPWFVGVQFHPELRSTVMDPHPLFVQFVRASLGHSQEKRMVDTTANVG</sequence>
<evidence type="ECO:0000256" key="7">
    <source>
        <dbReference type="ARBA" id="ARBA00022842"/>
    </source>
</evidence>
<evidence type="ECO:0000259" key="12">
    <source>
        <dbReference type="Pfam" id="PF00117"/>
    </source>
</evidence>
<feature type="region of interest" description="Amidoligase domain" evidence="11">
    <location>
        <begin position="1"/>
        <end position="274"/>
    </location>
</feature>
<dbReference type="InterPro" id="IPR017456">
    <property type="entry name" value="CTP_synthase_N"/>
</dbReference>
<feature type="binding site" evidence="11">
    <location>
        <position position="78"/>
    </location>
    <ligand>
        <name>Mg(2+)</name>
        <dbReference type="ChEBI" id="CHEBI:18420"/>
    </ligand>
</feature>
<feature type="domain" description="CTP synthase N-terminal" evidence="13">
    <location>
        <begin position="10"/>
        <end position="274"/>
    </location>
</feature>
<dbReference type="InterPro" id="IPR033828">
    <property type="entry name" value="GATase1_CTP_Synthase"/>
</dbReference>
<comment type="subunit">
    <text evidence="11">Homotetramer.</text>
</comment>
<dbReference type="FunFam" id="3.40.50.300:FF:000009">
    <property type="entry name" value="CTP synthase"/>
    <property type="match status" value="1"/>
</dbReference>
<dbReference type="PANTHER" id="PTHR11550">
    <property type="entry name" value="CTP SYNTHASE"/>
    <property type="match status" value="1"/>
</dbReference>
<dbReference type="AlphaFoldDB" id="A0A327X0J9"/>
<proteinExistence type="inferred from homology"/>
<dbReference type="Gene3D" id="3.40.50.880">
    <property type="match status" value="1"/>
</dbReference>
<name>A0A327X0J9_LARAB</name>
<keyword evidence="7 11" id="KW-0460">Magnesium</keyword>
<dbReference type="Pfam" id="PF06418">
    <property type="entry name" value="CTP_synth_N"/>
    <property type="match status" value="1"/>
</dbReference>
<feature type="binding site" evidence="11">
    <location>
        <begin position="155"/>
        <end position="157"/>
    </location>
    <ligand>
        <name>CTP</name>
        <dbReference type="ChEBI" id="CHEBI:37563"/>
        <note>allosteric inhibitor</note>
    </ligand>
</feature>
<dbReference type="SUPFAM" id="SSF52317">
    <property type="entry name" value="Class I glutamine amidotransferase-like"/>
    <property type="match status" value="1"/>
</dbReference>
<dbReference type="Pfam" id="PF00117">
    <property type="entry name" value="GATase"/>
    <property type="match status" value="1"/>
</dbReference>
<keyword evidence="4 11" id="KW-0479">Metal-binding</keyword>
<dbReference type="GO" id="GO:0003883">
    <property type="term" value="F:CTP synthase activity"/>
    <property type="evidence" value="ECO:0007669"/>
    <property type="project" value="UniProtKB-UniRule"/>
</dbReference>
<dbReference type="OrthoDB" id="9801107at2"/>
<feature type="binding site" evidence="11">
    <location>
        <position position="249"/>
    </location>
    <ligand>
        <name>ATP</name>
        <dbReference type="ChEBI" id="CHEBI:30616"/>
    </ligand>
</feature>
<feature type="binding site" evidence="11">
    <location>
        <position position="61"/>
    </location>
    <ligand>
        <name>L-glutamine</name>
        <dbReference type="ChEBI" id="CHEBI:58359"/>
    </ligand>
</feature>
<evidence type="ECO:0000313" key="14">
    <source>
        <dbReference type="EMBL" id="RAJ99857.1"/>
    </source>
</evidence>
<feature type="binding site" evidence="11">
    <location>
        <position position="414"/>
    </location>
    <ligand>
        <name>L-glutamine</name>
        <dbReference type="ChEBI" id="CHEBI:58359"/>
    </ligand>
</feature>
<gene>
    <name evidence="11" type="primary">pyrG</name>
    <name evidence="14" type="ORF">LX87_01553</name>
</gene>
<dbReference type="PROSITE" id="PS51273">
    <property type="entry name" value="GATASE_TYPE_1"/>
    <property type="match status" value="1"/>
</dbReference>
<reference evidence="14 15" key="1">
    <citation type="submission" date="2018-06" db="EMBL/GenBank/DDBJ databases">
        <title>Genomic Encyclopedia of Archaeal and Bacterial Type Strains, Phase II (KMG-II): from individual species to whole genera.</title>
        <authorList>
            <person name="Goeker M."/>
        </authorList>
    </citation>
    <scope>NUCLEOTIDE SEQUENCE [LARGE SCALE GENOMIC DNA]</scope>
    <source>
        <strain evidence="14 15">DSM 21851</strain>
    </source>
</reference>
<feature type="binding site" evidence="11">
    <location>
        <begin position="391"/>
        <end position="394"/>
    </location>
    <ligand>
        <name>L-glutamine</name>
        <dbReference type="ChEBI" id="CHEBI:58359"/>
    </ligand>
</feature>
<dbReference type="Gene3D" id="3.40.50.300">
    <property type="entry name" value="P-loop containing nucleotide triphosphate hydrolases"/>
    <property type="match status" value="1"/>
</dbReference>
<dbReference type="GO" id="GO:0005829">
    <property type="term" value="C:cytosol"/>
    <property type="evidence" value="ECO:0007669"/>
    <property type="project" value="TreeGrafter"/>
</dbReference>
<dbReference type="InterPro" id="IPR017926">
    <property type="entry name" value="GATASE"/>
</dbReference>
<comment type="pathway">
    <text evidence="1 11">Pyrimidine metabolism; CTP biosynthesis via de novo pathway; CTP from UDP: step 2/2.</text>
</comment>
<dbReference type="Proteomes" id="UP000248790">
    <property type="component" value="Unassembled WGS sequence"/>
</dbReference>
<feature type="binding site" evidence="11">
    <location>
        <position position="363"/>
    </location>
    <ligand>
        <name>L-glutamine</name>
        <dbReference type="ChEBI" id="CHEBI:58359"/>
    </ligand>
</feature>
<feature type="binding site" evidence="11">
    <location>
        <begin position="195"/>
        <end position="200"/>
    </location>
    <ligand>
        <name>UTP</name>
        <dbReference type="ChEBI" id="CHEBI:46398"/>
    </ligand>
</feature>
<feature type="domain" description="Glutamine amidotransferase" evidence="12">
    <location>
        <begin position="310"/>
        <end position="535"/>
    </location>
</feature>
<feature type="active site" evidence="11">
    <location>
        <position position="518"/>
    </location>
</feature>
<dbReference type="CDD" id="cd03113">
    <property type="entry name" value="CTPS_N"/>
    <property type="match status" value="1"/>
</dbReference>
<dbReference type="FunFam" id="3.40.50.880:FF:000002">
    <property type="entry name" value="CTP synthase"/>
    <property type="match status" value="1"/>
</dbReference>
<comment type="catalytic activity">
    <reaction evidence="11">
        <text>UTP + NH4(+) + ATP = CTP + ADP + phosphate + 2 H(+)</text>
        <dbReference type="Rhea" id="RHEA:16597"/>
        <dbReference type="ChEBI" id="CHEBI:15378"/>
        <dbReference type="ChEBI" id="CHEBI:28938"/>
        <dbReference type="ChEBI" id="CHEBI:30616"/>
        <dbReference type="ChEBI" id="CHEBI:37563"/>
        <dbReference type="ChEBI" id="CHEBI:43474"/>
        <dbReference type="ChEBI" id="CHEBI:46398"/>
        <dbReference type="ChEBI" id="CHEBI:456216"/>
    </reaction>
</comment>
<comment type="catalytic activity">
    <reaction evidence="10 11">
        <text>UTP + L-glutamine + ATP + H2O = CTP + L-glutamate + ADP + phosphate + 2 H(+)</text>
        <dbReference type="Rhea" id="RHEA:26426"/>
        <dbReference type="ChEBI" id="CHEBI:15377"/>
        <dbReference type="ChEBI" id="CHEBI:15378"/>
        <dbReference type="ChEBI" id="CHEBI:29985"/>
        <dbReference type="ChEBI" id="CHEBI:30616"/>
        <dbReference type="ChEBI" id="CHEBI:37563"/>
        <dbReference type="ChEBI" id="CHEBI:43474"/>
        <dbReference type="ChEBI" id="CHEBI:46398"/>
        <dbReference type="ChEBI" id="CHEBI:58359"/>
        <dbReference type="ChEBI" id="CHEBI:456216"/>
        <dbReference type="EC" id="6.3.4.2"/>
    </reaction>
</comment>
<feature type="binding site" evidence="11">
    <location>
        <position position="231"/>
    </location>
    <ligand>
        <name>CTP</name>
        <dbReference type="ChEBI" id="CHEBI:37563"/>
        <note>allosteric inhibitor</note>
    </ligand>
</feature>
<dbReference type="GO" id="GO:0046872">
    <property type="term" value="F:metal ion binding"/>
    <property type="evidence" value="ECO:0007669"/>
    <property type="project" value="UniProtKB-KW"/>
</dbReference>
<dbReference type="InterPro" id="IPR004468">
    <property type="entry name" value="CTP_synthase"/>
</dbReference>
<feature type="binding site" evidence="11">
    <location>
        <position position="20"/>
    </location>
    <ligand>
        <name>UTP</name>
        <dbReference type="ChEBI" id="CHEBI:46398"/>
    </ligand>
</feature>
<organism evidence="14 15">
    <name type="scientific">Larkinella arboricola</name>
    <dbReference type="NCBI Taxonomy" id="643671"/>
    <lineage>
        <taxon>Bacteria</taxon>
        <taxon>Pseudomonadati</taxon>
        <taxon>Bacteroidota</taxon>
        <taxon>Cytophagia</taxon>
        <taxon>Cytophagales</taxon>
        <taxon>Spirosomataceae</taxon>
        <taxon>Larkinella</taxon>
    </lineage>
</organism>
<dbReference type="GO" id="GO:0005524">
    <property type="term" value="F:ATP binding"/>
    <property type="evidence" value="ECO:0007669"/>
    <property type="project" value="UniProtKB-KW"/>
</dbReference>
<keyword evidence="15" id="KW-1185">Reference proteome</keyword>
<keyword evidence="6 11" id="KW-0067">ATP-binding</keyword>
<dbReference type="UniPathway" id="UPA00159">
    <property type="reaction ID" value="UER00277"/>
</dbReference>
<dbReference type="InterPro" id="IPR027417">
    <property type="entry name" value="P-loop_NTPase"/>
</dbReference>
<evidence type="ECO:0000259" key="13">
    <source>
        <dbReference type="Pfam" id="PF06418"/>
    </source>
</evidence>
<keyword evidence="3 11" id="KW-0436">Ligase</keyword>
<evidence type="ECO:0000256" key="9">
    <source>
        <dbReference type="ARBA" id="ARBA00022975"/>
    </source>
</evidence>
<comment type="caution">
    <text evidence="14">The sequence shown here is derived from an EMBL/GenBank/DDBJ whole genome shotgun (WGS) entry which is preliminary data.</text>
</comment>
<dbReference type="NCBIfam" id="NF003792">
    <property type="entry name" value="PRK05380.1"/>
    <property type="match status" value="1"/>
</dbReference>
<evidence type="ECO:0000256" key="10">
    <source>
        <dbReference type="ARBA" id="ARBA00047781"/>
    </source>
</evidence>
<feature type="active site" evidence="11">
    <location>
        <position position="516"/>
    </location>
</feature>
<evidence type="ECO:0000256" key="3">
    <source>
        <dbReference type="ARBA" id="ARBA00022598"/>
    </source>
</evidence>